<dbReference type="RefSeq" id="WP_025014158.1">
    <property type="nucleotide sequence ID" value="NZ_AZFU01000001.1"/>
</dbReference>
<feature type="transmembrane region" description="Helical" evidence="1">
    <location>
        <begin position="58"/>
        <end position="83"/>
    </location>
</feature>
<dbReference type="OrthoDB" id="2327997at2"/>
<evidence type="ECO:0000313" key="3">
    <source>
        <dbReference type="Proteomes" id="UP000051307"/>
    </source>
</evidence>
<keyword evidence="1" id="KW-0472">Membrane</keyword>
<dbReference type="AlphaFoldDB" id="A0A0R1VWH4"/>
<dbReference type="eggNOG" id="ENOG50309T1">
    <property type="taxonomic scope" value="Bacteria"/>
</dbReference>
<reference evidence="2 3" key="1">
    <citation type="journal article" date="2015" name="Genome Announc.">
        <title>Expanding the biotechnology potential of lactobacilli through comparative genomics of 213 strains and associated genera.</title>
        <authorList>
            <person name="Sun Z."/>
            <person name="Harris H.M."/>
            <person name="McCann A."/>
            <person name="Guo C."/>
            <person name="Argimon S."/>
            <person name="Zhang W."/>
            <person name="Yang X."/>
            <person name="Jeffery I.B."/>
            <person name="Cooney J.C."/>
            <person name="Kagawa T.F."/>
            <person name="Liu W."/>
            <person name="Song Y."/>
            <person name="Salvetti E."/>
            <person name="Wrobel A."/>
            <person name="Rasinkangas P."/>
            <person name="Parkhill J."/>
            <person name="Rea M.C."/>
            <person name="O'Sullivan O."/>
            <person name="Ritari J."/>
            <person name="Douillard F.P."/>
            <person name="Paul Ross R."/>
            <person name="Yang R."/>
            <person name="Briner A.E."/>
            <person name="Felis G.E."/>
            <person name="de Vos W.M."/>
            <person name="Barrangou R."/>
            <person name="Klaenhammer T.R."/>
            <person name="Caufield P.W."/>
            <person name="Cui Y."/>
            <person name="Zhang H."/>
            <person name="O'Toole P.W."/>
        </authorList>
    </citation>
    <scope>NUCLEOTIDE SEQUENCE [LARGE SCALE GENOMIC DNA]</scope>
    <source>
        <strain evidence="2 3">DSM 16761</strain>
    </source>
</reference>
<feature type="transmembrane region" description="Helical" evidence="1">
    <location>
        <begin position="12"/>
        <end position="38"/>
    </location>
</feature>
<gene>
    <name evidence="2" type="ORF">FC59_GL000784</name>
</gene>
<sequence>MKKFILNLLTVFAWIYQIICVIGIIMWIVMGGAILFGIRNPDFRAGFESSMYVKGVSVNSYVEVLIVMLLLMILMSIAAFLICRYARLIVKNIKQEVYFADSNLNLLKKLLISVAGYTIISIIDFIMLMTHRAWFIKYANNVLYPSGVTTGLLFLAVLYVVYLVFKYGMKVQEDADSII</sequence>
<keyword evidence="1" id="KW-0812">Transmembrane</keyword>
<dbReference type="EMBL" id="AZFU01000001">
    <property type="protein sequence ID" value="KRM07353.1"/>
    <property type="molecule type" value="Genomic_DNA"/>
</dbReference>
<proteinExistence type="predicted"/>
<evidence type="ECO:0000313" key="2">
    <source>
        <dbReference type="EMBL" id="KRM07353.1"/>
    </source>
</evidence>
<keyword evidence="1" id="KW-1133">Transmembrane helix</keyword>
<accession>A0A0R1VWH4</accession>
<name>A0A0R1VWH4_9LACO</name>
<feature type="transmembrane region" description="Helical" evidence="1">
    <location>
        <begin position="110"/>
        <end position="130"/>
    </location>
</feature>
<dbReference type="Proteomes" id="UP000051307">
    <property type="component" value="Unassembled WGS sequence"/>
</dbReference>
<feature type="transmembrane region" description="Helical" evidence="1">
    <location>
        <begin position="142"/>
        <end position="165"/>
    </location>
</feature>
<dbReference type="PATRIC" id="fig|1423767.3.peg.813"/>
<comment type="caution">
    <text evidence="2">The sequence shown here is derived from an EMBL/GenBank/DDBJ whole genome shotgun (WGS) entry which is preliminary data.</text>
</comment>
<evidence type="ECO:0000256" key="1">
    <source>
        <dbReference type="SAM" id="Phobius"/>
    </source>
</evidence>
<organism evidence="2 3">
    <name type="scientific">Lactobacillus kitasatonis DSM 16761 = JCM 1039</name>
    <dbReference type="NCBI Taxonomy" id="1423767"/>
    <lineage>
        <taxon>Bacteria</taxon>
        <taxon>Bacillati</taxon>
        <taxon>Bacillota</taxon>
        <taxon>Bacilli</taxon>
        <taxon>Lactobacillales</taxon>
        <taxon>Lactobacillaceae</taxon>
        <taxon>Lactobacillus</taxon>
    </lineage>
</organism>
<evidence type="ECO:0008006" key="4">
    <source>
        <dbReference type="Google" id="ProtNLM"/>
    </source>
</evidence>
<protein>
    <recommendedName>
        <fullName evidence="4">DUF2975 domain-containing protein</fullName>
    </recommendedName>
</protein>